<protein>
    <recommendedName>
        <fullName evidence="4">Membrane-associated protein</fullName>
    </recommendedName>
</protein>
<dbReference type="PANTHER" id="PTHR46388">
    <property type="entry name" value="NHL REPEAT-CONTAINING PROTEIN 2"/>
    <property type="match status" value="1"/>
</dbReference>
<evidence type="ECO:0000313" key="2">
    <source>
        <dbReference type="EMBL" id="CUG87380.1"/>
    </source>
</evidence>
<evidence type="ECO:0000313" key="3">
    <source>
        <dbReference type="Proteomes" id="UP000051952"/>
    </source>
</evidence>
<sequence>MERCLLLLIVALFVQPSTCRIVLPLQVSSIARSILSPCGVAMDTSGSLIVSSCERCAMYKISPSGMTLVVAGVMGSCGAANGIGTQARFSHPSGVTTDATHSFAFIADQDNNRIRMMDLSTFNVTTVTGSTSGSRDGAFSVAQFNQCTGLVYRSSAACDWSCFGLCSWADLGDGQHGAVRCGCCWGWRSDRLQLCGLRQIARSGGHAVRS</sequence>
<dbReference type="Proteomes" id="UP000051952">
    <property type="component" value="Unassembled WGS sequence"/>
</dbReference>
<keyword evidence="3" id="KW-1185">Reference proteome</keyword>
<dbReference type="VEuPathDB" id="TriTrypDB:BSAL_09860"/>
<organism evidence="2 3">
    <name type="scientific">Bodo saltans</name>
    <name type="common">Flagellated protozoan</name>
    <dbReference type="NCBI Taxonomy" id="75058"/>
    <lineage>
        <taxon>Eukaryota</taxon>
        <taxon>Discoba</taxon>
        <taxon>Euglenozoa</taxon>
        <taxon>Kinetoplastea</taxon>
        <taxon>Metakinetoplastina</taxon>
        <taxon>Eubodonida</taxon>
        <taxon>Bodonidae</taxon>
        <taxon>Bodo</taxon>
    </lineage>
</organism>
<dbReference type="PANTHER" id="PTHR46388:SF2">
    <property type="entry name" value="NHL REPEAT-CONTAINING PROTEIN 2"/>
    <property type="match status" value="1"/>
</dbReference>
<feature type="chain" id="PRO_5006622197" description="Membrane-associated protein" evidence="1">
    <location>
        <begin position="20"/>
        <end position="210"/>
    </location>
</feature>
<reference evidence="3" key="1">
    <citation type="submission" date="2015-09" db="EMBL/GenBank/DDBJ databases">
        <authorList>
            <consortium name="Pathogen Informatics"/>
        </authorList>
    </citation>
    <scope>NUCLEOTIDE SEQUENCE [LARGE SCALE GENOMIC DNA]</scope>
    <source>
        <strain evidence="3">Lake Konstanz</strain>
    </source>
</reference>
<dbReference type="AlphaFoldDB" id="A0A0S4JB43"/>
<keyword evidence="1" id="KW-0732">Signal</keyword>
<accession>A0A0S4JB43</accession>
<feature type="signal peptide" evidence="1">
    <location>
        <begin position="1"/>
        <end position="19"/>
    </location>
</feature>
<evidence type="ECO:0008006" key="4">
    <source>
        <dbReference type="Google" id="ProtNLM"/>
    </source>
</evidence>
<proteinExistence type="predicted"/>
<gene>
    <name evidence="2" type="ORF">BSAL_09860</name>
</gene>
<dbReference type="InterPro" id="IPR011042">
    <property type="entry name" value="6-blade_b-propeller_TolB-like"/>
</dbReference>
<evidence type="ECO:0000256" key="1">
    <source>
        <dbReference type="SAM" id="SignalP"/>
    </source>
</evidence>
<dbReference type="Gene3D" id="2.120.10.30">
    <property type="entry name" value="TolB, C-terminal domain"/>
    <property type="match status" value="1"/>
</dbReference>
<dbReference type="OrthoDB" id="273823at2759"/>
<dbReference type="EMBL" id="CYKH01001507">
    <property type="protein sequence ID" value="CUG87380.1"/>
    <property type="molecule type" value="Genomic_DNA"/>
</dbReference>
<name>A0A0S4JB43_BODSA</name>
<dbReference type="SUPFAM" id="SSF101898">
    <property type="entry name" value="NHL repeat"/>
    <property type="match status" value="1"/>
</dbReference>